<gene>
    <name evidence="8" type="primary">secY2</name>
    <name evidence="10" type="ORF">CD122_06465</name>
</gene>
<dbReference type="GO" id="GO:0005886">
    <property type="term" value="C:plasma membrane"/>
    <property type="evidence" value="ECO:0007669"/>
    <property type="project" value="UniProtKB-SubCell"/>
</dbReference>
<keyword evidence="4 8" id="KW-0653">Protein transport</keyword>
<evidence type="ECO:0000256" key="9">
    <source>
        <dbReference type="NCBIfam" id="TIGR02920"/>
    </source>
</evidence>
<dbReference type="NCBIfam" id="TIGR02920">
    <property type="entry name" value="acc_sec_Y2"/>
    <property type="match status" value="1"/>
</dbReference>
<comment type="similarity">
    <text evidence="8">Belongs to the SecY/SEC61-alpha family. SecY2 subfamily.</text>
</comment>
<keyword evidence="7 8" id="KW-0472">Membrane</keyword>
<feature type="transmembrane region" description="Helical" evidence="8">
    <location>
        <begin position="192"/>
        <end position="214"/>
    </location>
</feature>
<evidence type="ECO:0000313" key="11">
    <source>
        <dbReference type="Proteomes" id="UP000242752"/>
    </source>
</evidence>
<comment type="subcellular location">
    <subcellularLocation>
        <location evidence="8">Cell membrane</location>
        <topology evidence="8">Multi-pass membrane protein</topology>
    </subcellularLocation>
</comment>
<dbReference type="PRINTS" id="PR00303">
    <property type="entry name" value="SECYTRNLCASE"/>
</dbReference>
<comment type="function">
    <text evidence="8">Part of the accessory SecA2/SecY2 system specifically required for export of possible cell wall proteins. The central subunit of a protein translocation channel.</text>
</comment>
<organism evidence="10 11">
    <name type="scientific">Staphylococcus rostri</name>
    <dbReference type="NCBI Taxonomy" id="522262"/>
    <lineage>
        <taxon>Bacteria</taxon>
        <taxon>Bacillati</taxon>
        <taxon>Bacillota</taxon>
        <taxon>Bacilli</taxon>
        <taxon>Bacillales</taxon>
        <taxon>Staphylococcaceae</taxon>
        <taxon>Staphylococcus</taxon>
    </lineage>
</organism>
<dbReference type="GO" id="GO:0065002">
    <property type="term" value="P:intracellular protein transmembrane transport"/>
    <property type="evidence" value="ECO:0007669"/>
    <property type="project" value="UniProtKB-UniRule"/>
</dbReference>
<dbReference type="RefSeq" id="WP_103358178.1">
    <property type="nucleotide sequence ID" value="NZ_PPRF01000037.1"/>
</dbReference>
<dbReference type="EMBL" id="PPRF01000037">
    <property type="protein sequence ID" value="PNZ27458.1"/>
    <property type="molecule type" value="Genomic_DNA"/>
</dbReference>
<dbReference type="AlphaFoldDB" id="A0A2K3YQF5"/>
<dbReference type="Pfam" id="PF00344">
    <property type="entry name" value="SecY"/>
    <property type="match status" value="1"/>
</dbReference>
<protein>
    <recommendedName>
        <fullName evidence="8 9">Accessory Sec system protein translocase subunit SecY2</fullName>
    </recommendedName>
</protein>
<evidence type="ECO:0000256" key="4">
    <source>
        <dbReference type="ARBA" id="ARBA00022927"/>
    </source>
</evidence>
<dbReference type="NCBIfam" id="NF009082">
    <property type="entry name" value="PRK12417.1"/>
    <property type="match status" value="1"/>
</dbReference>
<sequence>MKNNIFNRILSQYEYKIIYKRLAFTLLILFIYIFGSHITILNQSKMVGGNPSFYQLAVSNVGGDIQTLNIFSLGLGPWLTAMIVLMLLRYRNVEKTMQMTRKEKHYQEKLLALAFSVVQGYFVISQHVDMDKLKGTTTALLLLMIVTGTMLLIWLADQNVRYGIAGAMPIVLMSIVRSTVRYHAPNVSIDVITMVCIIALIVVVMVILLCLELVEYRLPYRDIMQVEQKHAQTFIAWKLNPAGSISIMMSLSLFILLNSILNLIVQFVASKPQQLHIFELGHPVGVTIYIIIQIVMGYALSRLLIFTKQKSKEFLKASNYFEGVAPGPETERYLDHKARIICWTGSLIVGIIIGIPLYLSLLVPQLSQQIYFVIQLMIMMYISINIAETIRTYLYFDKYKPFLTKYW</sequence>
<keyword evidence="3 8" id="KW-0812">Transmembrane</keyword>
<dbReference type="InterPro" id="IPR023201">
    <property type="entry name" value="SecY_dom_sf"/>
</dbReference>
<dbReference type="InterPro" id="IPR002208">
    <property type="entry name" value="SecY/SEC61-alpha"/>
</dbReference>
<keyword evidence="1 8" id="KW-0813">Transport</keyword>
<evidence type="ECO:0000256" key="5">
    <source>
        <dbReference type="ARBA" id="ARBA00022989"/>
    </source>
</evidence>
<feature type="transmembrane region" description="Helical" evidence="8">
    <location>
        <begin position="21"/>
        <end position="41"/>
    </location>
</feature>
<dbReference type="Proteomes" id="UP000242752">
    <property type="component" value="Unassembled WGS sequence"/>
</dbReference>
<name>A0A2K3YQF5_9STAP</name>
<feature type="transmembrane region" description="Helical" evidence="8">
    <location>
        <begin position="110"/>
        <end position="128"/>
    </location>
</feature>
<dbReference type="GO" id="GO:0006605">
    <property type="term" value="P:protein targeting"/>
    <property type="evidence" value="ECO:0007669"/>
    <property type="project" value="UniProtKB-UniRule"/>
</dbReference>
<feature type="transmembrane region" description="Helical" evidence="8">
    <location>
        <begin position="162"/>
        <end position="180"/>
    </location>
</feature>
<feature type="transmembrane region" description="Helical" evidence="8">
    <location>
        <begin position="247"/>
        <end position="268"/>
    </location>
</feature>
<feature type="transmembrane region" description="Helical" evidence="8">
    <location>
        <begin position="369"/>
        <end position="390"/>
    </location>
</feature>
<feature type="transmembrane region" description="Helical" evidence="8">
    <location>
        <begin position="70"/>
        <end position="90"/>
    </location>
</feature>
<comment type="caution">
    <text evidence="10">The sequence shown here is derived from an EMBL/GenBank/DDBJ whole genome shotgun (WGS) entry which is preliminary data.</text>
</comment>
<evidence type="ECO:0000256" key="6">
    <source>
        <dbReference type="ARBA" id="ARBA00023010"/>
    </source>
</evidence>
<dbReference type="InterPro" id="IPR014269">
    <property type="entry name" value="SecY2"/>
</dbReference>
<feature type="transmembrane region" description="Helical" evidence="8">
    <location>
        <begin position="134"/>
        <end position="155"/>
    </location>
</feature>
<keyword evidence="11" id="KW-1185">Reference proteome</keyword>
<comment type="subunit">
    <text evidence="8">Component of the accessory SecA2/SecY2 protein translocase complex required to export cell wall proteins. May form heterotrimers with SecE and SecG subunits.</text>
</comment>
<dbReference type="Gene3D" id="1.10.3370.10">
    <property type="entry name" value="SecY subunit domain"/>
    <property type="match status" value="1"/>
</dbReference>
<dbReference type="SUPFAM" id="SSF103491">
    <property type="entry name" value="Preprotein translocase SecY subunit"/>
    <property type="match status" value="1"/>
</dbReference>
<keyword evidence="5 8" id="KW-1133">Transmembrane helix</keyword>
<evidence type="ECO:0000256" key="1">
    <source>
        <dbReference type="ARBA" id="ARBA00022448"/>
    </source>
</evidence>
<feature type="transmembrane region" description="Helical" evidence="8">
    <location>
        <begin position="340"/>
        <end position="363"/>
    </location>
</feature>
<proteinExistence type="inferred from homology"/>
<dbReference type="HAMAP" id="MF_01466">
    <property type="entry name" value="SecY2"/>
    <property type="match status" value="1"/>
</dbReference>
<feature type="transmembrane region" description="Helical" evidence="8">
    <location>
        <begin position="288"/>
        <end position="306"/>
    </location>
</feature>
<accession>A0A2K3YQF5</accession>
<evidence type="ECO:0000256" key="8">
    <source>
        <dbReference type="HAMAP-Rule" id="MF_01466"/>
    </source>
</evidence>
<keyword evidence="6 8" id="KW-0811">Translocation</keyword>
<evidence type="ECO:0000256" key="2">
    <source>
        <dbReference type="ARBA" id="ARBA00022475"/>
    </source>
</evidence>
<keyword evidence="2 8" id="KW-1003">Cell membrane</keyword>
<evidence type="ECO:0000256" key="7">
    <source>
        <dbReference type="ARBA" id="ARBA00023136"/>
    </source>
</evidence>
<dbReference type="PIRSF" id="PIRSF004557">
    <property type="entry name" value="SecY"/>
    <property type="match status" value="1"/>
</dbReference>
<reference evidence="10 11" key="1">
    <citation type="submission" date="2017-08" db="EMBL/GenBank/DDBJ databases">
        <title>Draft genome sequences of 64 type strains of genus Staph aureus.</title>
        <authorList>
            <person name="Cole K."/>
            <person name="Golubchik T."/>
            <person name="Russell J."/>
            <person name="Foster D."/>
            <person name="Llewelyn M."/>
            <person name="Wilson D."/>
            <person name="Crook D."/>
            <person name="Paul J."/>
        </authorList>
    </citation>
    <scope>NUCLEOTIDE SEQUENCE [LARGE SCALE GENOMIC DNA]</scope>
    <source>
        <strain evidence="10 11">DSM 21968</strain>
    </source>
</reference>
<dbReference type="OrthoDB" id="2055747at2"/>
<evidence type="ECO:0000313" key="10">
    <source>
        <dbReference type="EMBL" id="PNZ27458.1"/>
    </source>
</evidence>
<evidence type="ECO:0000256" key="3">
    <source>
        <dbReference type="ARBA" id="ARBA00022692"/>
    </source>
</evidence>